<dbReference type="Proteomes" id="UP000247811">
    <property type="component" value="Unassembled WGS sequence"/>
</dbReference>
<feature type="transmembrane region" description="Helical" evidence="5">
    <location>
        <begin position="438"/>
        <end position="457"/>
    </location>
</feature>
<dbReference type="PANTHER" id="PTHR37422">
    <property type="entry name" value="TEICHURONIC ACID BIOSYNTHESIS PROTEIN TUAE"/>
    <property type="match status" value="1"/>
</dbReference>
<evidence type="ECO:0000259" key="6">
    <source>
        <dbReference type="Pfam" id="PF04932"/>
    </source>
</evidence>
<reference evidence="7 8" key="1">
    <citation type="submission" date="2018-05" db="EMBL/GenBank/DDBJ databases">
        <title>Genomic Encyclopedia of Type Strains, Phase IV (KMG-IV): sequencing the most valuable type-strain genomes for metagenomic binning, comparative biology and taxonomic classification.</title>
        <authorList>
            <person name="Goeker M."/>
        </authorList>
    </citation>
    <scope>NUCLEOTIDE SEQUENCE [LARGE SCALE GENOMIC DNA]</scope>
    <source>
        <strain evidence="7 8">DSM 566</strain>
    </source>
</reference>
<accession>A0A318H6L4</accession>
<feature type="transmembrane region" description="Helical" evidence="5">
    <location>
        <begin position="246"/>
        <end position="263"/>
    </location>
</feature>
<keyword evidence="3 5" id="KW-1133">Transmembrane helix</keyword>
<organism evidence="7 8">
    <name type="scientific">Sphaerotilus hippei</name>
    <dbReference type="NCBI Taxonomy" id="744406"/>
    <lineage>
        <taxon>Bacteria</taxon>
        <taxon>Pseudomonadati</taxon>
        <taxon>Pseudomonadota</taxon>
        <taxon>Betaproteobacteria</taxon>
        <taxon>Burkholderiales</taxon>
        <taxon>Sphaerotilaceae</taxon>
        <taxon>Sphaerotilus</taxon>
    </lineage>
</organism>
<keyword evidence="4 5" id="KW-0472">Membrane</keyword>
<feature type="transmembrane region" description="Helical" evidence="5">
    <location>
        <begin position="293"/>
        <end position="312"/>
    </location>
</feature>
<dbReference type="EMBL" id="QJJS01000021">
    <property type="protein sequence ID" value="PXW93254.1"/>
    <property type="molecule type" value="Genomic_DNA"/>
</dbReference>
<dbReference type="PANTHER" id="PTHR37422:SF13">
    <property type="entry name" value="LIPOPOLYSACCHARIDE BIOSYNTHESIS PROTEIN PA4999-RELATED"/>
    <property type="match status" value="1"/>
</dbReference>
<evidence type="ECO:0000256" key="3">
    <source>
        <dbReference type="ARBA" id="ARBA00022989"/>
    </source>
</evidence>
<comment type="subcellular location">
    <subcellularLocation>
        <location evidence="1">Membrane</location>
        <topology evidence="1">Multi-pass membrane protein</topology>
    </subcellularLocation>
</comment>
<comment type="caution">
    <text evidence="7">The sequence shown here is derived from an EMBL/GenBank/DDBJ whole genome shotgun (WGS) entry which is preliminary data.</text>
</comment>
<dbReference type="GO" id="GO:0016874">
    <property type="term" value="F:ligase activity"/>
    <property type="evidence" value="ECO:0007669"/>
    <property type="project" value="UniProtKB-KW"/>
</dbReference>
<keyword evidence="8" id="KW-1185">Reference proteome</keyword>
<dbReference type="Pfam" id="PF04932">
    <property type="entry name" value="Wzy_C"/>
    <property type="match status" value="1"/>
</dbReference>
<dbReference type="InterPro" id="IPR007016">
    <property type="entry name" value="O-antigen_ligase-rel_domated"/>
</dbReference>
<evidence type="ECO:0000256" key="2">
    <source>
        <dbReference type="ARBA" id="ARBA00022692"/>
    </source>
</evidence>
<keyword evidence="2 5" id="KW-0812">Transmembrane</keyword>
<gene>
    <name evidence="7" type="ORF">C7444_12118</name>
</gene>
<evidence type="ECO:0000256" key="4">
    <source>
        <dbReference type="ARBA" id="ARBA00023136"/>
    </source>
</evidence>
<feature type="transmembrane region" description="Helical" evidence="5">
    <location>
        <begin position="93"/>
        <end position="114"/>
    </location>
</feature>
<evidence type="ECO:0000256" key="5">
    <source>
        <dbReference type="SAM" id="Phobius"/>
    </source>
</evidence>
<feature type="transmembrane region" description="Helical" evidence="5">
    <location>
        <begin position="37"/>
        <end position="57"/>
    </location>
</feature>
<feature type="transmembrane region" description="Helical" evidence="5">
    <location>
        <begin position="463"/>
        <end position="484"/>
    </location>
</feature>
<proteinExistence type="predicted"/>
<dbReference type="AlphaFoldDB" id="A0A318H6L4"/>
<keyword evidence="7" id="KW-0436">Ligase</keyword>
<dbReference type="GO" id="GO:0016020">
    <property type="term" value="C:membrane"/>
    <property type="evidence" value="ECO:0007669"/>
    <property type="project" value="UniProtKB-SubCell"/>
</dbReference>
<evidence type="ECO:0000256" key="1">
    <source>
        <dbReference type="ARBA" id="ARBA00004141"/>
    </source>
</evidence>
<feature type="transmembrane region" description="Helical" evidence="5">
    <location>
        <begin position="151"/>
        <end position="174"/>
    </location>
</feature>
<feature type="domain" description="O-antigen ligase-related" evidence="6">
    <location>
        <begin position="250"/>
        <end position="414"/>
    </location>
</feature>
<sequence length="492" mass="53096">MSWARQAERGLLGFFVLALIWAPVPLASNRGWGVAILAAWVGLLLSGTLALQAWTVCRQRRLSLHAARADHRRGRHDIVDLVDLNPPGSTRGAWVVAGLLALFGLWASLPLLGVGETADAFVTRQYVLRCATYTAAFVVVQRLVNTPRRRLFLMSGLLAAGVLQALLAVVLFSAGGQYEIFGHPTGGSTRASGTFANPDHLAQFMVLTLSAGIGIMLAQMGGDAARPRNGRERLLALMRFVMSPKMLVRLLLVVLVITLVLTRSRAGNGAFFIALFLLCGWVMWTSPRLRLPAGLLVVSLLVVDLVVIGQWVGLDQVVQRLQATELAQQAEAAASGTPGAPPPRREETMEERLRAAEDALQLVRLKPWTGWGGGTFHINFPAVKQQALPLRYDHVHNDYVEIAADTGLTGLALLALAVGLTVWRVARLMSDRTGPLDRGIAAGVGMALFCALLHATVDFNLQVTTNALVLTVLLAVAWSVPVPARADRVKSR</sequence>
<feature type="transmembrane region" description="Helical" evidence="5">
    <location>
        <begin position="204"/>
        <end position="225"/>
    </location>
</feature>
<evidence type="ECO:0000313" key="7">
    <source>
        <dbReference type="EMBL" id="PXW93254.1"/>
    </source>
</evidence>
<evidence type="ECO:0000313" key="8">
    <source>
        <dbReference type="Proteomes" id="UP000247811"/>
    </source>
</evidence>
<feature type="transmembrane region" description="Helical" evidence="5">
    <location>
        <begin position="269"/>
        <end position="286"/>
    </location>
</feature>
<feature type="transmembrane region" description="Helical" evidence="5">
    <location>
        <begin position="407"/>
        <end position="426"/>
    </location>
</feature>
<dbReference type="InterPro" id="IPR051533">
    <property type="entry name" value="WaaL-like"/>
</dbReference>
<name>A0A318H6L4_9BURK</name>
<protein>
    <submittedName>
        <fullName evidence="7">O-antigen ligase-like membrane protein</fullName>
    </submittedName>
</protein>